<proteinExistence type="predicted"/>
<evidence type="ECO:0000313" key="1">
    <source>
        <dbReference type="Proteomes" id="UP000887565"/>
    </source>
</evidence>
<name>A0A915K1Y6_ROMCU</name>
<accession>A0A915K1Y6</accession>
<sequence>MPVESPVEDSVKPKASPVESLGKKLEVVSAESLVVEDLELKASLVEKNDKVTIDERSKAVPVESSVDDSVKLKASPVESLEEKLESMFVESPVVEDLELIDPIGIGM</sequence>
<protein>
    <submittedName>
        <fullName evidence="2">Uncharacterized protein</fullName>
    </submittedName>
</protein>
<reference evidence="2" key="1">
    <citation type="submission" date="2022-11" db="UniProtKB">
        <authorList>
            <consortium name="WormBaseParasite"/>
        </authorList>
    </citation>
    <scope>IDENTIFICATION</scope>
</reference>
<organism evidence="1 2">
    <name type="scientific">Romanomermis culicivorax</name>
    <name type="common">Nematode worm</name>
    <dbReference type="NCBI Taxonomy" id="13658"/>
    <lineage>
        <taxon>Eukaryota</taxon>
        <taxon>Metazoa</taxon>
        <taxon>Ecdysozoa</taxon>
        <taxon>Nematoda</taxon>
        <taxon>Enoplea</taxon>
        <taxon>Dorylaimia</taxon>
        <taxon>Mermithida</taxon>
        <taxon>Mermithoidea</taxon>
        <taxon>Mermithidae</taxon>
        <taxon>Romanomermis</taxon>
    </lineage>
</organism>
<dbReference type="AlphaFoldDB" id="A0A915K1Y6"/>
<evidence type="ECO:0000313" key="2">
    <source>
        <dbReference type="WBParaSite" id="nRc.2.0.1.t31833-RA"/>
    </source>
</evidence>
<dbReference type="WBParaSite" id="nRc.2.0.1.t31833-RA">
    <property type="protein sequence ID" value="nRc.2.0.1.t31833-RA"/>
    <property type="gene ID" value="nRc.2.0.1.g31833"/>
</dbReference>
<dbReference type="Proteomes" id="UP000887565">
    <property type="component" value="Unplaced"/>
</dbReference>
<keyword evidence="1" id="KW-1185">Reference proteome</keyword>